<evidence type="ECO:0000313" key="2">
    <source>
        <dbReference type="Proteomes" id="UP000050421"/>
    </source>
</evidence>
<protein>
    <submittedName>
        <fullName evidence="1">Uncharacterized protein</fullName>
    </submittedName>
</protein>
<name>A0A0P7XQ51_9BACT</name>
<dbReference type="AlphaFoldDB" id="A0A0P7XQ51"/>
<gene>
    <name evidence="1" type="ORF">HLUCCX10_03745</name>
</gene>
<dbReference type="STRING" id="1305737.GCA_000526355_00322"/>
<organism evidence="1 2">
    <name type="scientific">Algoriphagus marincola HL-49</name>
    <dbReference type="NCBI Taxonomy" id="1305737"/>
    <lineage>
        <taxon>Bacteria</taxon>
        <taxon>Pseudomonadati</taxon>
        <taxon>Bacteroidota</taxon>
        <taxon>Cytophagia</taxon>
        <taxon>Cytophagales</taxon>
        <taxon>Cyclobacteriaceae</taxon>
        <taxon>Algoriphagus</taxon>
    </lineage>
</organism>
<proteinExistence type="predicted"/>
<dbReference type="OrthoDB" id="583431at2"/>
<dbReference type="InterPro" id="IPR046037">
    <property type="entry name" value="DUF5995"/>
</dbReference>
<accession>A0A0P7XQ51</accession>
<evidence type="ECO:0000313" key="1">
    <source>
        <dbReference type="EMBL" id="KPQ19078.1"/>
    </source>
</evidence>
<dbReference type="Proteomes" id="UP000050421">
    <property type="component" value="Unassembled WGS sequence"/>
</dbReference>
<dbReference type="EMBL" id="LJXT01000015">
    <property type="protein sequence ID" value="KPQ19078.1"/>
    <property type="molecule type" value="Genomic_DNA"/>
</dbReference>
<sequence length="254" mass="29143">MTKIEEVLKKLDQIISECRSKQSRIGYFAILYRQVTRRVRDGILAGEFEDNPRMEVLDVLFAKRFIDAYEDWVQSRAITESWRLAFEASRNTKHLVLQHLLLGINAHINLDLGIAASETMKGKDLQGIKSDFDQINFILSELVDDVKANISKVSPIFGWLIPLAKGRDEMLLNFSIQIARDGAWKYAGEYHIDPNKNFQIQDRDKNIATLARKLINPGKFLGFIIKIVGFVEWKSVSKTIDQLDQVAAESLKRF</sequence>
<reference evidence="1 2" key="1">
    <citation type="submission" date="2015-09" db="EMBL/GenBank/DDBJ databases">
        <title>Identification and resolution of microdiversity through metagenomic sequencing of parallel consortia.</title>
        <authorList>
            <person name="Nelson W.C."/>
            <person name="Romine M.F."/>
            <person name="Lindemann S.R."/>
        </authorList>
    </citation>
    <scope>NUCLEOTIDE SEQUENCE [LARGE SCALE GENOMIC DNA]</scope>
    <source>
        <strain evidence="1">HL-49</strain>
    </source>
</reference>
<dbReference type="eggNOG" id="ENOG502Z9YG">
    <property type="taxonomic scope" value="Bacteria"/>
</dbReference>
<dbReference type="PATRIC" id="fig|1305737.6.peg.1391"/>
<dbReference type="Pfam" id="PF19458">
    <property type="entry name" value="DUF5995"/>
    <property type="match status" value="1"/>
</dbReference>
<comment type="caution">
    <text evidence="1">The sequence shown here is derived from an EMBL/GenBank/DDBJ whole genome shotgun (WGS) entry which is preliminary data.</text>
</comment>